<gene>
    <name evidence="1" type="ORF">ACOLOM_LOCUS2315</name>
</gene>
<reference evidence="1" key="1">
    <citation type="submission" date="2021-06" db="EMBL/GenBank/DDBJ databases">
        <authorList>
            <person name="Kallberg Y."/>
            <person name="Tangrot J."/>
            <person name="Rosling A."/>
        </authorList>
    </citation>
    <scope>NUCLEOTIDE SEQUENCE</scope>
    <source>
        <strain evidence="1">CL356</strain>
    </source>
</reference>
<name>A0ACA9KSQ8_9GLOM</name>
<sequence>MTSSHPGYGSTANGDAYDVLKPQPLVLPPAPTLGKSLVVILKSSRINYFLIFVPLGWMAHTLKWNDTWVFILNFLAIIPLSKLYDFATVDVSLRVGQSIGCLLNATFGNAVELIVSIIALSKGEIRGTFYSQQIFNKTTAQTTSSLMTLACIGLVIPAAFSFSVDSSANRIEDQRNIEGLIELSHGTAIVLLLIYILYLYFQLKTHANLYHIEEEEEEAQLSLSVLLFLFIIVTVIVAFLAEYLVGSIEGIVKSSGLSKTFIGIVLLPIIGNAAEFTTAINAATRNKMDFAIRIAAGSSMQIALFITPFLVLFGWTIGQEFTLYFQTFETVVMFISVLITNYLILDGKSNWLEGVMLLATYAIISLSFYYYPYR</sequence>
<organism evidence="1 2">
    <name type="scientific">Acaulospora colombiana</name>
    <dbReference type="NCBI Taxonomy" id="27376"/>
    <lineage>
        <taxon>Eukaryota</taxon>
        <taxon>Fungi</taxon>
        <taxon>Fungi incertae sedis</taxon>
        <taxon>Mucoromycota</taxon>
        <taxon>Glomeromycotina</taxon>
        <taxon>Glomeromycetes</taxon>
        <taxon>Diversisporales</taxon>
        <taxon>Acaulosporaceae</taxon>
        <taxon>Acaulospora</taxon>
    </lineage>
</organism>
<evidence type="ECO:0000313" key="1">
    <source>
        <dbReference type="EMBL" id="CAG8489391.1"/>
    </source>
</evidence>
<accession>A0ACA9KSQ8</accession>
<keyword evidence="2" id="KW-1185">Reference proteome</keyword>
<dbReference type="EMBL" id="CAJVPT010002954">
    <property type="protein sequence ID" value="CAG8489391.1"/>
    <property type="molecule type" value="Genomic_DNA"/>
</dbReference>
<proteinExistence type="predicted"/>
<protein>
    <submittedName>
        <fullName evidence="1">7005_t:CDS:1</fullName>
    </submittedName>
</protein>
<comment type="caution">
    <text evidence="1">The sequence shown here is derived from an EMBL/GenBank/DDBJ whole genome shotgun (WGS) entry which is preliminary data.</text>
</comment>
<evidence type="ECO:0000313" key="2">
    <source>
        <dbReference type="Proteomes" id="UP000789525"/>
    </source>
</evidence>
<dbReference type="Proteomes" id="UP000789525">
    <property type="component" value="Unassembled WGS sequence"/>
</dbReference>